<protein>
    <submittedName>
        <fullName evidence="1">Uncharacterized protein</fullName>
    </submittedName>
</protein>
<accession>A0ABD0PYX5</accession>
<dbReference type="AlphaFoldDB" id="A0ABD0PYX5"/>
<gene>
    <name evidence="1" type="ORF">M9458_024681</name>
</gene>
<name>A0ABD0PYX5_CIRMR</name>
<dbReference type="Proteomes" id="UP001529510">
    <property type="component" value="Unassembled WGS sequence"/>
</dbReference>
<proteinExistence type="predicted"/>
<feature type="non-terminal residue" evidence="1">
    <location>
        <position position="50"/>
    </location>
</feature>
<organism evidence="1 2">
    <name type="scientific">Cirrhinus mrigala</name>
    <name type="common">Mrigala</name>
    <dbReference type="NCBI Taxonomy" id="683832"/>
    <lineage>
        <taxon>Eukaryota</taxon>
        <taxon>Metazoa</taxon>
        <taxon>Chordata</taxon>
        <taxon>Craniata</taxon>
        <taxon>Vertebrata</taxon>
        <taxon>Euteleostomi</taxon>
        <taxon>Actinopterygii</taxon>
        <taxon>Neopterygii</taxon>
        <taxon>Teleostei</taxon>
        <taxon>Ostariophysi</taxon>
        <taxon>Cypriniformes</taxon>
        <taxon>Cyprinidae</taxon>
        <taxon>Labeoninae</taxon>
        <taxon>Labeonini</taxon>
        <taxon>Cirrhinus</taxon>
    </lineage>
</organism>
<feature type="non-terminal residue" evidence="1">
    <location>
        <position position="1"/>
    </location>
</feature>
<evidence type="ECO:0000313" key="2">
    <source>
        <dbReference type="Proteomes" id="UP001529510"/>
    </source>
</evidence>
<reference evidence="1 2" key="1">
    <citation type="submission" date="2024-05" db="EMBL/GenBank/DDBJ databases">
        <title>Genome sequencing and assembly of Indian major carp, Cirrhinus mrigala (Hamilton, 1822).</title>
        <authorList>
            <person name="Mohindra V."/>
            <person name="Chowdhury L.M."/>
            <person name="Lal K."/>
            <person name="Jena J.K."/>
        </authorList>
    </citation>
    <scope>NUCLEOTIDE SEQUENCE [LARGE SCALE GENOMIC DNA]</scope>
    <source>
        <strain evidence="1">CM1030</strain>
        <tissue evidence="1">Blood</tissue>
    </source>
</reference>
<sequence length="50" mass="5402">TTNTLCWSQETFFRRSLLLPPHAGMSGGAPTVLSSTASSGWYAHLYSTVL</sequence>
<keyword evidence="2" id="KW-1185">Reference proteome</keyword>
<comment type="caution">
    <text evidence="1">The sequence shown here is derived from an EMBL/GenBank/DDBJ whole genome shotgun (WGS) entry which is preliminary data.</text>
</comment>
<evidence type="ECO:0000313" key="1">
    <source>
        <dbReference type="EMBL" id="KAL0179239.1"/>
    </source>
</evidence>
<dbReference type="EMBL" id="JAMKFB020000012">
    <property type="protein sequence ID" value="KAL0179239.1"/>
    <property type="molecule type" value="Genomic_DNA"/>
</dbReference>